<comment type="caution">
    <text evidence="1">The sequence shown here is derived from an EMBL/GenBank/DDBJ whole genome shotgun (WGS) entry which is preliminary data.</text>
</comment>
<proteinExistence type="predicted"/>
<dbReference type="EMBL" id="MTEJ01000127">
    <property type="protein sequence ID" value="OQX09963.1"/>
    <property type="molecule type" value="Genomic_DNA"/>
</dbReference>
<reference evidence="1 2" key="1">
    <citation type="submission" date="2017-01" db="EMBL/GenBank/DDBJ databases">
        <title>Novel large sulfur bacteria in the metagenomes of groundwater-fed chemosynthetic microbial mats in the Lake Huron basin.</title>
        <authorList>
            <person name="Sharrar A.M."/>
            <person name="Flood B.E."/>
            <person name="Bailey J.V."/>
            <person name="Jones D.S."/>
            <person name="Biddanda B."/>
            <person name="Ruberg S.A."/>
            <person name="Marcus D.N."/>
            <person name="Dick G.J."/>
        </authorList>
    </citation>
    <scope>NUCLEOTIDE SEQUENCE [LARGE SCALE GENOMIC DNA]</scope>
    <source>
        <strain evidence="1">A8</strain>
    </source>
</reference>
<organism evidence="1 2">
    <name type="scientific">Thiothrix lacustris</name>
    <dbReference type="NCBI Taxonomy" id="525917"/>
    <lineage>
        <taxon>Bacteria</taxon>
        <taxon>Pseudomonadati</taxon>
        <taxon>Pseudomonadota</taxon>
        <taxon>Gammaproteobacteria</taxon>
        <taxon>Thiotrichales</taxon>
        <taxon>Thiotrichaceae</taxon>
        <taxon>Thiothrix</taxon>
    </lineage>
</organism>
<protein>
    <submittedName>
        <fullName evidence="1">Uncharacterized protein</fullName>
    </submittedName>
</protein>
<name>A0A1Y1QNS5_9GAMM</name>
<dbReference type="AlphaFoldDB" id="A0A1Y1QNS5"/>
<dbReference type="Proteomes" id="UP000192491">
    <property type="component" value="Unassembled WGS sequence"/>
</dbReference>
<evidence type="ECO:0000313" key="1">
    <source>
        <dbReference type="EMBL" id="OQX09963.1"/>
    </source>
</evidence>
<sequence>MKKMRGIADPLTLGFILTALIAATGVNKAAKPEPVAKAPVAVTAPAASAPALVVVAPSDEQ</sequence>
<accession>A0A1Y1QNS5</accession>
<gene>
    <name evidence="1" type="ORF">BWK73_21455</name>
</gene>
<evidence type="ECO:0000313" key="2">
    <source>
        <dbReference type="Proteomes" id="UP000192491"/>
    </source>
</evidence>